<feature type="region of interest" description="Disordered" evidence="1">
    <location>
        <begin position="1"/>
        <end position="25"/>
    </location>
</feature>
<proteinExistence type="predicted"/>
<dbReference type="Pfam" id="PF05536">
    <property type="entry name" value="Neurochondrin"/>
    <property type="match status" value="2"/>
</dbReference>
<keyword evidence="3" id="KW-1185">Reference proteome</keyword>
<sequence length="775" mass="85083">MNSDGPNDSGLSRAETLGSNTTNSPLTDNAQLHQCLSLFGPNSSNEKSFVGLALLPRLLDPSDEDAMDLVFEKLPWTFIRRLLHTSPTDSTAEMPAELLQTIALHIWSGFCVVPRYSRKQHILKCIPPAVAILRSAPIDTEVVMLIATSFLQLADSNPSLDIWNADVRSFIIEGICSISETTAPSSSSKSQGEMDDSAGEPDSAAHNHAVPSLDHTATAAASSALNRKLLLQLLDLLVVRNFAESNMDVAHVIMPHTTVSSITSAVAILNSLAAAALHTKSKTAVFPLITLAAKLLSFLPTGSFSEDCKFFVDVKCLLRALLRGKLSPTCRDLALTLAAMHLKHFHTRALYIEKEGDSGVANKYSNVQKGPDVDSKDPIQLHSHMLSESQYLVILTHIACAEIRVILDQTGQTAVESAVPIVSDIKDTNSTIPIGDNLNTAAPVLTEINGPFDDISERNLRMIPLCYMIVETIIQYLVLDRDELSVDMLLSLRKALSETFLAVDQFLVERMTLYQQQMDISVIDNIQTAYSLKAYSLWIAENGPSSPDHLHRIIPLVVAFCDSKLTAIETCPMHFMTPILVAITSDEQARDIYIGLRGYFAPAHFLMQSTGNDELEVAILTTLINTVVSDSSIIATDSVFLQLLEALMQKIGKQHDSWFENISLQANMCALVCMIIRSVKPRQLELIPIPLVLITVSAIFQFVKSNSRPQTADLHEQISDMWFLTVSALTECMSVIPIPHGNKALWHSELQSILSEGSWVVDEGHALRRLIASCE</sequence>
<feature type="compositionally biased region" description="Polar residues" evidence="1">
    <location>
        <begin position="1"/>
        <end position="10"/>
    </location>
</feature>
<evidence type="ECO:0000256" key="1">
    <source>
        <dbReference type="SAM" id="MobiDB-lite"/>
    </source>
</evidence>
<protein>
    <recommendedName>
        <fullName evidence="4">Neurochondrin</fullName>
    </recommendedName>
</protein>
<gene>
    <name evidence="2" type="ORF">BASA50_011363</name>
</gene>
<name>A0ABQ8EVV0_9FUNG</name>
<dbReference type="Proteomes" id="UP001648503">
    <property type="component" value="Unassembled WGS sequence"/>
</dbReference>
<evidence type="ECO:0008006" key="4">
    <source>
        <dbReference type="Google" id="ProtNLM"/>
    </source>
</evidence>
<organism evidence="2 3">
    <name type="scientific">Batrachochytrium salamandrivorans</name>
    <dbReference type="NCBI Taxonomy" id="1357716"/>
    <lineage>
        <taxon>Eukaryota</taxon>
        <taxon>Fungi</taxon>
        <taxon>Fungi incertae sedis</taxon>
        <taxon>Chytridiomycota</taxon>
        <taxon>Chytridiomycota incertae sedis</taxon>
        <taxon>Chytridiomycetes</taxon>
        <taxon>Rhizophydiales</taxon>
        <taxon>Rhizophydiales incertae sedis</taxon>
        <taxon>Batrachochytrium</taxon>
    </lineage>
</organism>
<dbReference type="PANTHER" id="PTHR13109">
    <property type="entry name" value="NEUROCHONDRIN"/>
    <property type="match status" value="1"/>
</dbReference>
<feature type="region of interest" description="Disordered" evidence="1">
    <location>
        <begin position="181"/>
        <end position="208"/>
    </location>
</feature>
<dbReference type="PANTHER" id="PTHR13109:SF7">
    <property type="entry name" value="NEUROCHONDRIN"/>
    <property type="match status" value="1"/>
</dbReference>
<feature type="compositionally biased region" description="Low complexity" evidence="1">
    <location>
        <begin position="181"/>
        <end position="190"/>
    </location>
</feature>
<comment type="caution">
    <text evidence="2">The sequence shown here is derived from an EMBL/GenBank/DDBJ whole genome shotgun (WGS) entry which is preliminary data.</text>
</comment>
<dbReference type="InterPro" id="IPR008709">
    <property type="entry name" value="Neurochondrin"/>
</dbReference>
<accession>A0ABQ8EVV0</accession>
<dbReference type="EMBL" id="JAFCIX010000560">
    <property type="protein sequence ID" value="KAH6587421.1"/>
    <property type="molecule type" value="Genomic_DNA"/>
</dbReference>
<reference evidence="2 3" key="1">
    <citation type="submission" date="2021-02" db="EMBL/GenBank/DDBJ databases">
        <title>Variation within the Batrachochytrium salamandrivorans European outbreak.</title>
        <authorList>
            <person name="Kelly M."/>
            <person name="Pasmans F."/>
            <person name="Shea T.P."/>
            <person name="Munoz J.F."/>
            <person name="Carranza S."/>
            <person name="Cuomo C.A."/>
            <person name="Martel A."/>
        </authorList>
    </citation>
    <scope>NUCLEOTIDE SEQUENCE [LARGE SCALE GENOMIC DNA]</scope>
    <source>
        <strain evidence="2 3">AMFP18/2</strain>
    </source>
</reference>
<evidence type="ECO:0000313" key="2">
    <source>
        <dbReference type="EMBL" id="KAH6587421.1"/>
    </source>
</evidence>
<evidence type="ECO:0000313" key="3">
    <source>
        <dbReference type="Proteomes" id="UP001648503"/>
    </source>
</evidence>